<evidence type="ECO:0000259" key="6">
    <source>
        <dbReference type="Pfam" id="PF18052"/>
    </source>
</evidence>
<dbReference type="InterPro" id="IPR002182">
    <property type="entry name" value="NB-ARC"/>
</dbReference>
<keyword evidence="3" id="KW-0611">Plant defense</keyword>
<evidence type="ECO:0000313" key="7">
    <source>
        <dbReference type="EMBL" id="KAG6743365.1"/>
    </source>
</evidence>
<keyword evidence="8" id="KW-1185">Reference proteome</keyword>
<dbReference type="AlphaFoldDB" id="A0A8X7YDH2"/>
<dbReference type="GO" id="GO:0006952">
    <property type="term" value="P:defense response"/>
    <property type="evidence" value="ECO:0007669"/>
    <property type="project" value="UniProtKB-KW"/>
</dbReference>
<dbReference type="GO" id="GO:0043531">
    <property type="term" value="F:ADP binding"/>
    <property type="evidence" value="ECO:0007669"/>
    <property type="project" value="InterPro"/>
</dbReference>
<reference evidence="7" key="1">
    <citation type="journal article" date="2020" name="bioRxiv">
        <title>Hybrid origin of Populus tomentosa Carr. identified through genome sequencing and phylogenomic analysis.</title>
        <authorList>
            <person name="An X."/>
            <person name="Gao K."/>
            <person name="Chen Z."/>
            <person name="Li J."/>
            <person name="Yang X."/>
            <person name="Yang X."/>
            <person name="Zhou J."/>
            <person name="Guo T."/>
            <person name="Zhao T."/>
            <person name="Huang S."/>
            <person name="Miao D."/>
            <person name="Khan W.U."/>
            <person name="Rao P."/>
            <person name="Ye M."/>
            <person name="Lei B."/>
            <person name="Liao W."/>
            <person name="Wang J."/>
            <person name="Ji L."/>
            <person name="Li Y."/>
            <person name="Guo B."/>
            <person name="Mustafa N.S."/>
            <person name="Li S."/>
            <person name="Yun Q."/>
            <person name="Keller S.R."/>
            <person name="Mao J."/>
            <person name="Zhang R."/>
            <person name="Strauss S.H."/>
        </authorList>
    </citation>
    <scope>NUCLEOTIDE SEQUENCE</scope>
    <source>
        <strain evidence="7">GM15</strain>
        <tissue evidence="7">Leaf</tissue>
    </source>
</reference>
<comment type="caution">
    <text evidence="7">The sequence shown here is derived from an EMBL/GenBank/DDBJ whole genome shotgun (WGS) entry which is preliminary data.</text>
</comment>
<gene>
    <name evidence="7" type="ORF">POTOM_054319</name>
</gene>
<dbReference type="InterPro" id="IPR041118">
    <property type="entry name" value="Rx_N"/>
</dbReference>
<accession>A0A8X7YDH2</accession>
<sequence>MALNKEKLEKLRETLNNVNGLLNDAEEKQITKAGRDLFTVMVVKTWIPDAKEVIYEVEDLLIEIDSEAQQIVLVAGSQTSMLEDKTCSLHLMKQPPSHECMPLTSLLGHTRVYGRDQSKEAIKMLLLSDDAEGETSLARFVYDNDEVKKWFDLKAWVSVSQDLNVLKLTKNILKELGFLDSDSMPPNSLQCKLQEILKGNKLFLVLDDFWNDDPEECNFLITPLMAGVEGSKIIITTHEKSGRLSSLQNLHPNLLQTLYPIPLQGKSSDKCWLLFLEYAFNDANRSAHSLFKEMFHSIVV</sequence>
<dbReference type="EMBL" id="JAAWWB010000033">
    <property type="protein sequence ID" value="KAG6743365.1"/>
    <property type="molecule type" value="Genomic_DNA"/>
</dbReference>
<keyword evidence="1" id="KW-0677">Repeat</keyword>
<proteinExistence type="predicted"/>
<evidence type="ECO:0008006" key="9">
    <source>
        <dbReference type="Google" id="ProtNLM"/>
    </source>
</evidence>
<name>A0A8X7YDH2_POPTO</name>
<dbReference type="OrthoDB" id="852083at2759"/>
<keyword evidence="2" id="KW-0547">Nucleotide-binding</keyword>
<dbReference type="Pfam" id="PF18052">
    <property type="entry name" value="Rx_N"/>
    <property type="match status" value="1"/>
</dbReference>
<evidence type="ECO:0000259" key="5">
    <source>
        <dbReference type="Pfam" id="PF00931"/>
    </source>
</evidence>
<organism evidence="7 8">
    <name type="scientific">Populus tomentosa</name>
    <name type="common">Chinese white poplar</name>
    <dbReference type="NCBI Taxonomy" id="118781"/>
    <lineage>
        <taxon>Eukaryota</taxon>
        <taxon>Viridiplantae</taxon>
        <taxon>Streptophyta</taxon>
        <taxon>Embryophyta</taxon>
        <taxon>Tracheophyta</taxon>
        <taxon>Spermatophyta</taxon>
        <taxon>Magnoliopsida</taxon>
        <taxon>eudicotyledons</taxon>
        <taxon>Gunneridae</taxon>
        <taxon>Pentapetalae</taxon>
        <taxon>rosids</taxon>
        <taxon>fabids</taxon>
        <taxon>Malpighiales</taxon>
        <taxon>Salicaceae</taxon>
        <taxon>Saliceae</taxon>
        <taxon>Populus</taxon>
    </lineage>
</organism>
<dbReference type="PANTHER" id="PTHR36766:SF30">
    <property type="entry name" value="TIR-NBS TYPE DISEASE RESISTANCE PROTEIN-RELATED"/>
    <property type="match status" value="1"/>
</dbReference>
<evidence type="ECO:0000256" key="4">
    <source>
        <dbReference type="ARBA" id="ARBA00022840"/>
    </source>
</evidence>
<evidence type="ECO:0000256" key="2">
    <source>
        <dbReference type="ARBA" id="ARBA00022741"/>
    </source>
</evidence>
<protein>
    <recommendedName>
        <fullName evidence="9">NB-ARC domain-containing protein</fullName>
    </recommendedName>
</protein>
<dbReference type="Pfam" id="PF00931">
    <property type="entry name" value="NB-ARC"/>
    <property type="match status" value="1"/>
</dbReference>
<evidence type="ECO:0000256" key="3">
    <source>
        <dbReference type="ARBA" id="ARBA00022821"/>
    </source>
</evidence>
<dbReference type="GO" id="GO:0005524">
    <property type="term" value="F:ATP binding"/>
    <property type="evidence" value="ECO:0007669"/>
    <property type="project" value="UniProtKB-KW"/>
</dbReference>
<keyword evidence="4" id="KW-0067">ATP-binding</keyword>
<feature type="domain" description="NB-ARC" evidence="5">
    <location>
        <begin position="133"/>
        <end position="281"/>
    </location>
</feature>
<evidence type="ECO:0000313" key="8">
    <source>
        <dbReference type="Proteomes" id="UP000886885"/>
    </source>
</evidence>
<evidence type="ECO:0000256" key="1">
    <source>
        <dbReference type="ARBA" id="ARBA00022737"/>
    </source>
</evidence>
<dbReference type="PANTHER" id="PTHR36766">
    <property type="entry name" value="PLANT BROAD-SPECTRUM MILDEW RESISTANCE PROTEIN RPW8"/>
    <property type="match status" value="1"/>
</dbReference>
<dbReference type="Proteomes" id="UP000886885">
    <property type="component" value="Chromosome 17A"/>
</dbReference>
<feature type="domain" description="Disease resistance N-terminal" evidence="6">
    <location>
        <begin position="5"/>
        <end position="70"/>
    </location>
</feature>